<evidence type="ECO:0000313" key="1">
    <source>
        <dbReference type="EMBL" id="THH06790.1"/>
    </source>
</evidence>
<evidence type="ECO:0000313" key="2">
    <source>
        <dbReference type="Proteomes" id="UP000308199"/>
    </source>
</evidence>
<dbReference type="Proteomes" id="UP000308199">
    <property type="component" value="Unassembled WGS sequence"/>
</dbReference>
<name>A0A4S4LAV9_9AGAM</name>
<dbReference type="AlphaFoldDB" id="A0A4S4LAV9"/>
<accession>A0A4S4LAV9</accession>
<gene>
    <name evidence="1" type="ORF">EW145_g3842</name>
</gene>
<reference evidence="1 2" key="1">
    <citation type="submission" date="2019-02" db="EMBL/GenBank/DDBJ databases">
        <title>Genome sequencing of the rare red list fungi Phellinidium pouzarii.</title>
        <authorList>
            <person name="Buettner E."/>
            <person name="Kellner H."/>
        </authorList>
    </citation>
    <scope>NUCLEOTIDE SEQUENCE [LARGE SCALE GENOMIC DNA]</scope>
    <source>
        <strain evidence="1 2">DSM 108285</strain>
    </source>
</reference>
<comment type="caution">
    <text evidence="1">The sequence shown here is derived from an EMBL/GenBank/DDBJ whole genome shotgun (WGS) entry which is preliminary data.</text>
</comment>
<dbReference type="OrthoDB" id="3269353at2759"/>
<dbReference type="EMBL" id="SGPK01000175">
    <property type="protein sequence ID" value="THH06790.1"/>
    <property type="molecule type" value="Genomic_DNA"/>
</dbReference>
<organism evidence="1 2">
    <name type="scientific">Phellinidium pouzarii</name>
    <dbReference type="NCBI Taxonomy" id="167371"/>
    <lineage>
        <taxon>Eukaryota</taxon>
        <taxon>Fungi</taxon>
        <taxon>Dikarya</taxon>
        <taxon>Basidiomycota</taxon>
        <taxon>Agaricomycotina</taxon>
        <taxon>Agaricomycetes</taxon>
        <taxon>Hymenochaetales</taxon>
        <taxon>Hymenochaetaceae</taxon>
        <taxon>Phellinidium</taxon>
    </lineage>
</organism>
<sequence>MTDPAAYPHFDLYPVRPGGLTSGDVRKHGLLSDTDDDKIVLPWNHVWPYQHVENAINPIVTRIDSGYPSIVPYPVAYPHFDLYPVKLKSSDATRGICIKDSIKYPIFSIYSAVNPAFEVYPGNVIEPQENSLNVLPVKLPSAYPSIEIYSPVYPHLVIYPAIVNSQFNSEWSCAQRFIHMSPIHLSPGYPWINIYSAVYPHFDLYPVRPHGFNKGDVLQRKSSLLYNMDTKKNISAMPRNYVCQHAQDSEDVDSPIFTRVNPGYSSIEPYPAAYPNFDLYHVKLESSGTTMGISIKVDVKYPNFDPATYPTFEIYPGYVIDPQENSLKAFPAKLPRTYPSIEIYPAVYPDFNIYPAMTNSVLRSKGMFNHISQDAGLSLVRQRDISVRLECFYPIFNLYPAMYPNNLEDIYPCVRSDHGEDSPLLAEVKLPTKYPYFNIYPATYPSFNFYPNIQKNAERYWEPSAKSKDTIVVTLKPKYPHIELYTPVYPHLSIYPAPPSPLSEQTVSVICETRYPNFDIYPAVYPFFDIYRTGNASMSEYWREPHPLKLIAKYPAFDNYPPVYPFFDIYNSGLTSDLVPLTKEALVRLEANYPVFDIYPAVYPHFQLYPAKQPVTQMTSSGFPDGHPVPANVSIYVQCRPHRTHKELHDLVFPNASASVATAGVKVAARRHRLRKGKALAGSATTPQQVESFRLTMNDLSEFPMPLMPALPELPNKQLGNSVNRPVAKLDRKKFPFH</sequence>
<keyword evidence="2" id="KW-1185">Reference proteome</keyword>
<protein>
    <submittedName>
        <fullName evidence="1">Uncharacterized protein</fullName>
    </submittedName>
</protein>
<proteinExistence type="predicted"/>